<organism evidence="3 4">
    <name type="scientific">Candidatus Scatocola faecipullorum</name>
    <dbReference type="NCBI Taxonomy" id="2840917"/>
    <lineage>
        <taxon>Bacteria</taxon>
        <taxon>Pseudomonadati</taxon>
        <taxon>Pseudomonadota</taxon>
        <taxon>Alphaproteobacteria</taxon>
        <taxon>Rhodospirillales</taxon>
        <taxon>Rhodospirillaceae</taxon>
        <taxon>Rhodospirillaceae incertae sedis</taxon>
        <taxon>Candidatus Scatocola</taxon>
    </lineage>
</organism>
<comment type="similarity">
    <text evidence="1 2">Belongs to the UPF0301 (AlgH) family.</text>
</comment>
<sequence length="189" mass="21109">MTVSKENYLTGKCLVSMPNMQDERFADTLIYICSHSKDGAMGFVVNKKIKEFSFADLANQLPINTLRPIEAIDLHQGGPLEKVRGFVLHSTDYVKEDTIVIDDKIAVSSSIDIITDIAFGTGPKDNLIALGYASWAPQQLEKEIINNTWLVTNPTPELVFRTKDEEKWQKAIDSLGIDLNRLCARQGHA</sequence>
<dbReference type="EMBL" id="DVNC01000019">
    <property type="protein sequence ID" value="HIU52824.1"/>
    <property type="molecule type" value="Genomic_DNA"/>
</dbReference>
<accession>A0A9D1M3B2</accession>
<reference evidence="3" key="2">
    <citation type="journal article" date="2021" name="PeerJ">
        <title>Extensive microbial diversity within the chicken gut microbiome revealed by metagenomics and culture.</title>
        <authorList>
            <person name="Gilroy R."/>
            <person name="Ravi A."/>
            <person name="Getino M."/>
            <person name="Pursley I."/>
            <person name="Horton D.L."/>
            <person name="Alikhan N.F."/>
            <person name="Baker D."/>
            <person name="Gharbi K."/>
            <person name="Hall N."/>
            <person name="Watson M."/>
            <person name="Adriaenssens E.M."/>
            <person name="Foster-Nyarko E."/>
            <person name="Jarju S."/>
            <person name="Secka A."/>
            <person name="Antonio M."/>
            <person name="Oren A."/>
            <person name="Chaudhuri R.R."/>
            <person name="La Ragione R."/>
            <person name="Hildebrand F."/>
            <person name="Pallen M.J."/>
        </authorList>
    </citation>
    <scope>NUCLEOTIDE SEQUENCE</scope>
    <source>
        <strain evidence="3">ChiW3-316</strain>
    </source>
</reference>
<name>A0A9D1M3B2_9PROT</name>
<dbReference type="PANTHER" id="PTHR30327">
    <property type="entry name" value="UNCHARACTERIZED PROTEIN YQGE"/>
    <property type="match status" value="1"/>
</dbReference>
<dbReference type="SUPFAM" id="SSF143456">
    <property type="entry name" value="VC0467-like"/>
    <property type="match status" value="1"/>
</dbReference>
<dbReference type="NCBIfam" id="NF001268">
    <property type="entry name" value="PRK00228.1-4"/>
    <property type="match status" value="1"/>
</dbReference>
<dbReference type="Gene3D" id="3.40.1740.10">
    <property type="entry name" value="VC0467-like"/>
    <property type="match status" value="1"/>
</dbReference>
<protein>
    <recommendedName>
        <fullName evidence="2">UPF0301 protein IAD20_01945</fullName>
    </recommendedName>
</protein>
<evidence type="ECO:0000313" key="4">
    <source>
        <dbReference type="Proteomes" id="UP000824107"/>
    </source>
</evidence>
<evidence type="ECO:0000313" key="3">
    <source>
        <dbReference type="EMBL" id="HIU52824.1"/>
    </source>
</evidence>
<proteinExistence type="inferred from homology"/>
<evidence type="ECO:0000256" key="1">
    <source>
        <dbReference type="ARBA" id="ARBA00009600"/>
    </source>
</evidence>
<evidence type="ECO:0000256" key="2">
    <source>
        <dbReference type="HAMAP-Rule" id="MF_00758"/>
    </source>
</evidence>
<dbReference type="AlphaFoldDB" id="A0A9D1M3B2"/>
<dbReference type="HAMAP" id="MF_00758">
    <property type="entry name" value="UPF0301"/>
    <property type="match status" value="1"/>
</dbReference>
<gene>
    <name evidence="3" type="ORF">IAD20_01945</name>
</gene>
<dbReference type="InterPro" id="IPR003774">
    <property type="entry name" value="AlgH-like"/>
</dbReference>
<reference evidence="3" key="1">
    <citation type="submission" date="2020-10" db="EMBL/GenBank/DDBJ databases">
        <authorList>
            <person name="Gilroy R."/>
        </authorList>
    </citation>
    <scope>NUCLEOTIDE SEQUENCE</scope>
    <source>
        <strain evidence="3">ChiW3-316</strain>
    </source>
</reference>
<dbReference type="Pfam" id="PF02622">
    <property type="entry name" value="DUF179"/>
    <property type="match status" value="1"/>
</dbReference>
<dbReference type="Proteomes" id="UP000824107">
    <property type="component" value="Unassembled WGS sequence"/>
</dbReference>
<comment type="caution">
    <text evidence="3">The sequence shown here is derived from an EMBL/GenBank/DDBJ whole genome shotgun (WGS) entry which is preliminary data.</text>
</comment>
<dbReference type="PANTHER" id="PTHR30327:SF1">
    <property type="entry name" value="UPF0301 PROTEIN YQGE"/>
    <property type="match status" value="1"/>
</dbReference>
<dbReference type="GO" id="GO:0005829">
    <property type="term" value="C:cytosol"/>
    <property type="evidence" value="ECO:0007669"/>
    <property type="project" value="TreeGrafter"/>
</dbReference>